<proteinExistence type="predicted"/>
<comment type="caution">
    <text evidence="2">The sequence shown here is derived from an EMBL/GenBank/DDBJ whole genome shotgun (WGS) entry which is preliminary data.</text>
</comment>
<protein>
    <recommendedName>
        <fullName evidence="4">DUF4064 domain-containing protein</fullName>
    </recommendedName>
</protein>
<dbReference type="EMBL" id="JANLCM010000002">
    <property type="protein sequence ID" value="MCS5718795.1"/>
    <property type="molecule type" value="Genomic_DNA"/>
</dbReference>
<reference evidence="2" key="1">
    <citation type="submission" date="2022-08" db="EMBL/GenBank/DDBJ databases">
        <authorList>
            <person name="Deng Y."/>
            <person name="Han X.-F."/>
            <person name="Zhang Y.-Q."/>
        </authorList>
    </citation>
    <scope>NUCLEOTIDE SEQUENCE</scope>
    <source>
        <strain evidence="2">CPCC 205763</strain>
    </source>
</reference>
<evidence type="ECO:0008006" key="4">
    <source>
        <dbReference type="Google" id="ProtNLM"/>
    </source>
</evidence>
<gene>
    <name evidence="2" type="ORF">N1027_11685</name>
</gene>
<keyword evidence="3" id="KW-1185">Reference proteome</keyword>
<evidence type="ECO:0000313" key="3">
    <source>
        <dbReference type="Proteomes" id="UP001165584"/>
    </source>
</evidence>
<dbReference type="RefSeq" id="WP_259508072.1">
    <property type="nucleotide sequence ID" value="NZ_JANLCM010000002.1"/>
</dbReference>
<feature type="transmembrane region" description="Helical" evidence="1">
    <location>
        <begin position="29"/>
        <end position="47"/>
    </location>
</feature>
<keyword evidence="1" id="KW-1133">Transmembrane helix</keyword>
<sequence length="133" mass="14116">MGIVGCMSVLSPQTPTTTAKRRSFRVNRVAILALGVIVVPFALTAMFNSYGALTEESAIRMAFATVGGQTVAILSGAAAFVITAMRRRNPAQLVLFFLIAVFIVLSALGIIAAASDLLLTRLDLIAETDLMNR</sequence>
<evidence type="ECO:0000313" key="2">
    <source>
        <dbReference type="EMBL" id="MCS5718795.1"/>
    </source>
</evidence>
<name>A0ABT2GRD9_9MICO</name>
<evidence type="ECO:0000256" key="1">
    <source>
        <dbReference type="SAM" id="Phobius"/>
    </source>
</evidence>
<dbReference type="Proteomes" id="UP001165584">
    <property type="component" value="Unassembled WGS sequence"/>
</dbReference>
<feature type="transmembrane region" description="Helical" evidence="1">
    <location>
        <begin position="59"/>
        <end position="81"/>
    </location>
</feature>
<keyword evidence="1" id="KW-0472">Membrane</keyword>
<accession>A0ABT2GRD9</accession>
<feature type="transmembrane region" description="Helical" evidence="1">
    <location>
        <begin position="93"/>
        <end position="114"/>
    </location>
</feature>
<keyword evidence="1" id="KW-0812">Transmembrane</keyword>
<organism evidence="2 3">
    <name type="scientific">Herbiconiux aconitum</name>
    <dbReference type="NCBI Taxonomy" id="2970913"/>
    <lineage>
        <taxon>Bacteria</taxon>
        <taxon>Bacillati</taxon>
        <taxon>Actinomycetota</taxon>
        <taxon>Actinomycetes</taxon>
        <taxon>Micrococcales</taxon>
        <taxon>Microbacteriaceae</taxon>
        <taxon>Herbiconiux</taxon>
    </lineage>
</organism>